<proteinExistence type="predicted"/>
<evidence type="ECO:0000313" key="3">
    <source>
        <dbReference type="Proteomes" id="UP000597762"/>
    </source>
</evidence>
<feature type="transmembrane region" description="Helical" evidence="1">
    <location>
        <begin position="95"/>
        <end position="117"/>
    </location>
</feature>
<keyword evidence="1" id="KW-0472">Membrane</keyword>
<reference evidence="2" key="1">
    <citation type="submission" date="2021-01" db="EMBL/GenBank/DDBJ databases">
        <authorList>
            <person name="Li R."/>
            <person name="Bekaert M."/>
        </authorList>
    </citation>
    <scope>NUCLEOTIDE SEQUENCE</scope>
    <source>
        <strain evidence="2">Farmed</strain>
    </source>
</reference>
<organism evidence="2 3">
    <name type="scientific">Acanthosepion pharaonis</name>
    <name type="common">Pharaoh cuttlefish</name>
    <name type="synonym">Sepia pharaonis</name>
    <dbReference type="NCBI Taxonomy" id="158019"/>
    <lineage>
        <taxon>Eukaryota</taxon>
        <taxon>Metazoa</taxon>
        <taxon>Spiralia</taxon>
        <taxon>Lophotrochozoa</taxon>
        <taxon>Mollusca</taxon>
        <taxon>Cephalopoda</taxon>
        <taxon>Coleoidea</taxon>
        <taxon>Decapodiformes</taxon>
        <taxon>Sepiida</taxon>
        <taxon>Sepiina</taxon>
        <taxon>Sepiidae</taxon>
        <taxon>Acanthosepion</taxon>
    </lineage>
</organism>
<gene>
    <name evidence="2" type="ORF">SPHA_71517</name>
</gene>
<dbReference type="Proteomes" id="UP000597762">
    <property type="component" value="Unassembled WGS sequence"/>
</dbReference>
<feature type="transmembrane region" description="Helical" evidence="1">
    <location>
        <begin position="60"/>
        <end position="89"/>
    </location>
</feature>
<keyword evidence="1" id="KW-1133">Transmembrane helix</keyword>
<dbReference type="AlphaFoldDB" id="A0A812EF98"/>
<comment type="caution">
    <text evidence="2">The sequence shown here is derived from an EMBL/GenBank/DDBJ whole genome shotgun (WGS) entry which is preliminary data.</text>
</comment>
<feature type="transmembrane region" description="Helical" evidence="1">
    <location>
        <begin position="124"/>
        <end position="147"/>
    </location>
</feature>
<protein>
    <submittedName>
        <fullName evidence="2">Uncharacterized protein</fullName>
    </submittedName>
</protein>
<sequence length="155" mass="18233">MPMIRCDLSNDSGTFNRDKREHTGQNEAVHHPVGNPLSKASLVKTDRTEYGSSQNHRMKVVFLSFVWPFFLPFFLSFFLSSFFSFFFVLSCFLPFSIALFFISFFSFFFLSFFLSFFFSLETGIVIFSLTTFRLSLSLCLLFSPFLYSRFYLLFH</sequence>
<evidence type="ECO:0000313" key="2">
    <source>
        <dbReference type="EMBL" id="CAE1321388.1"/>
    </source>
</evidence>
<keyword evidence="3" id="KW-1185">Reference proteome</keyword>
<name>A0A812EF98_ACAPH</name>
<keyword evidence="1" id="KW-0812">Transmembrane</keyword>
<accession>A0A812EF98</accession>
<dbReference type="EMBL" id="CAHIKZ030005236">
    <property type="protein sequence ID" value="CAE1321388.1"/>
    <property type="molecule type" value="Genomic_DNA"/>
</dbReference>
<evidence type="ECO:0000256" key="1">
    <source>
        <dbReference type="SAM" id="Phobius"/>
    </source>
</evidence>